<dbReference type="Proteomes" id="UP000249645">
    <property type="component" value="Unassembled WGS sequence"/>
</dbReference>
<dbReference type="Pfam" id="PF07715">
    <property type="entry name" value="Plug"/>
    <property type="match status" value="1"/>
</dbReference>
<evidence type="ECO:0000259" key="2">
    <source>
        <dbReference type="Pfam" id="PF07715"/>
    </source>
</evidence>
<dbReference type="NCBIfam" id="TIGR04057">
    <property type="entry name" value="SusC_RagA_signa"/>
    <property type="match status" value="1"/>
</dbReference>
<dbReference type="InterPro" id="IPR023997">
    <property type="entry name" value="TonB-dep_OMP_SusC/RagA_CS"/>
</dbReference>
<accession>A0A2W5EFR4</accession>
<comment type="subcellular location">
    <subcellularLocation>
        <location evidence="1">Cell outer membrane</location>
        <topology evidence="1">Multi-pass membrane protein</topology>
    </subcellularLocation>
</comment>
<keyword evidence="1" id="KW-0812">Transmembrane</keyword>
<evidence type="ECO:0000313" key="3">
    <source>
        <dbReference type="EMBL" id="PZP40427.1"/>
    </source>
</evidence>
<evidence type="ECO:0000256" key="1">
    <source>
        <dbReference type="PROSITE-ProRule" id="PRU01360"/>
    </source>
</evidence>
<dbReference type="PROSITE" id="PS52016">
    <property type="entry name" value="TONB_DEPENDENT_REC_3"/>
    <property type="match status" value="1"/>
</dbReference>
<keyword evidence="1" id="KW-0998">Cell outer membrane</keyword>
<dbReference type="Gene3D" id="2.170.130.10">
    <property type="entry name" value="TonB-dependent receptor, plug domain"/>
    <property type="match status" value="1"/>
</dbReference>
<dbReference type="AlphaFoldDB" id="A0A2W5EFR4"/>
<comment type="similarity">
    <text evidence="1">Belongs to the TonB-dependent receptor family.</text>
</comment>
<feature type="non-terminal residue" evidence="3">
    <location>
        <position position="563"/>
    </location>
</feature>
<dbReference type="GO" id="GO:0009279">
    <property type="term" value="C:cell outer membrane"/>
    <property type="evidence" value="ECO:0007669"/>
    <property type="project" value="UniProtKB-SubCell"/>
</dbReference>
<name>A0A2W5EFR4_9SPHI</name>
<protein>
    <submittedName>
        <fullName evidence="3">TonB-dependent receptor</fullName>
    </submittedName>
</protein>
<keyword evidence="3" id="KW-0675">Receptor</keyword>
<keyword evidence="1" id="KW-0472">Membrane</keyword>
<dbReference type="EMBL" id="QFOI01000609">
    <property type="protein sequence ID" value="PZP40427.1"/>
    <property type="molecule type" value="Genomic_DNA"/>
</dbReference>
<evidence type="ECO:0000313" key="4">
    <source>
        <dbReference type="Proteomes" id="UP000249645"/>
    </source>
</evidence>
<reference evidence="3 4" key="1">
    <citation type="submission" date="2017-11" db="EMBL/GenBank/DDBJ databases">
        <title>Infants hospitalized years apart are colonized by the same room-sourced microbial strains.</title>
        <authorList>
            <person name="Brooks B."/>
            <person name="Olm M.R."/>
            <person name="Firek B.A."/>
            <person name="Baker R."/>
            <person name="Thomas B.C."/>
            <person name="Morowitz M.J."/>
            <person name="Banfield J.F."/>
        </authorList>
    </citation>
    <scope>NUCLEOTIDE SEQUENCE [LARGE SCALE GENOMIC DNA]</scope>
    <source>
        <strain evidence="3">S2_009_000_R2_76</strain>
    </source>
</reference>
<dbReference type="NCBIfam" id="TIGR04056">
    <property type="entry name" value="OMP_RagA_SusC"/>
    <property type="match status" value="1"/>
</dbReference>
<keyword evidence="1" id="KW-1134">Transmembrane beta strand</keyword>
<organism evidence="3 4">
    <name type="scientific">Pseudopedobacter saltans</name>
    <dbReference type="NCBI Taxonomy" id="151895"/>
    <lineage>
        <taxon>Bacteria</taxon>
        <taxon>Pseudomonadati</taxon>
        <taxon>Bacteroidota</taxon>
        <taxon>Sphingobacteriia</taxon>
        <taxon>Sphingobacteriales</taxon>
        <taxon>Sphingobacteriaceae</taxon>
        <taxon>Pseudopedobacter</taxon>
    </lineage>
</organism>
<dbReference type="InterPro" id="IPR023996">
    <property type="entry name" value="TonB-dep_OMP_SusC/RagA"/>
</dbReference>
<dbReference type="InterPro" id="IPR037066">
    <property type="entry name" value="Plug_dom_sf"/>
</dbReference>
<dbReference type="InterPro" id="IPR012910">
    <property type="entry name" value="Plug_dom"/>
</dbReference>
<dbReference type="SUPFAM" id="SSF56935">
    <property type="entry name" value="Porins"/>
    <property type="match status" value="1"/>
</dbReference>
<sequence length="563" mass="62327">MLAGRISGLIGVQRSGLPGSNSADIWIRGISTFGGSNSSSPLIIVDGVQGRGINDFDPEDIESFTILKDASATAVYGAQGANGVIIITTKKGTVGKVNLMVNYNEGITAFTKKPEMASAKDYMELRNEAMIASGLAPAYTQDYIDSTLDPTANHYVYPNVDWIDLLFNKVSSNRRLNFSARGGTENTQFYTSVSYYDESSLLKTDGLQNFNATTRFQRFNYVSNVDMKWTKTTKFYLGITGYVTNFNEPYNGAESAFSNAMGASPVLYPAVYPGNLVAGISMGGTPSPNPWADITQSGYNNTFGNKIASTLRLNQDFSFWLKGLSAEAMYSFDTYTTNTQSKRRNNSVYYLNQSQPYNQDGTLNLNQVIAKNGQLDFFSSYGQSRQYTLQGQIMYNRTFGAHNVYGMLVYNQISTPNPSADNATDAIPVRTQNYATRATYSYLNKYLFEFNGAFTGSQVFSPEHRYGFFPSWSIGWVLSNEKYWKAIDKYVQFFKLRYSNGFSGAIGGSRYDYLTTIGSANGITFGQSGTGGVNKSYSGLNYTHYGDDVRWAKSHDQDLGVEF</sequence>
<proteinExistence type="inferred from homology"/>
<feature type="domain" description="TonB-dependent receptor plug" evidence="2">
    <location>
        <begin position="8"/>
        <end position="84"/>
    </location>
</feature>
<gene>
    <name evidence="3" type="ORF">DI598_19340</name>
</gene>
<dbReference type="InterPro" id="IPR039426">
    <property type="entry name" value="TonB-dep_rcpt-like"/>
</dbReference>
<comment type="caution">
    <text evidence="3">The sequence shown here is derived from an EMBL/GenBank/DDBJ whole genome shotgun (WGS) entry which is preliminary data.</text>
</comment>
<keyword evidence="1" id="KW-0813">Transport</keyword>